<dbReference type="Proteomes" id="UP000054977">
    <property type="component" value="Unassembled WGS sequence"/>
</dbReference>
<dbReference type="EMBL" id="FCNW02000037">
    <property type="protein sequence ID" value="SAL57583.1"/>
    <property type="molecule type" value="Genomic_DNA"/>
</dbReference>
<accession>A0A158IMH6</accession>
<name>A0A158IMH6_9BURK</name>
<sequence length="38" mass="4157">MLCAQAADLVGHGSMKWPPQLLDAIVHVGNGQRIIRFL</sequence>
<dbReference type="AlphaFoldDB" id="A0A158IMH6"/>
<organism evidence="1 2">
    <name type="scientific">Caballeronia humi</name>
    <dbReference type="NCBI Taxonomy" id="326474"/>
    <lineage>
        <taxon>Bacteria</taxon>
        <taxon>Pseudomonadati</taxon>
        <taxon>Pseudomonadota</taxon>
        <taxon>Betaproteobacteria</taxon>
        <taxon>Burkholderiales</taxon>
        <taxon>Burkholderiaceae</taxon>
        <taxon>Caballeronia</taxon>
    </lineage>
</organism>
<proteinExistence type="predicted"/>
<evidence type="ECO:0000313" key="1">
    <source>
        <dbReference type="EMBL" id="SAL57583.1"/>
    </source>
</evidence>
<protein>
    <submittedName>
        <fullName evidence="1">Uncharacterized protein</fullName>
    </submittedName>
</protein>
<comment type="caution">
    <text evidence="1">The sequence shown here is derived from an EMBL/GenBank/DDBJ whole genome shotgun (WGS) entry which is preliminary data.</text>
</comment>
<gene>
    <name evidence="1" type="ORF">AWB65_05062</name>
</gene>
<evidence type="ECO:0000313" key="2">
    <source>
        <dbReference type="Proteomes" id="UP000054977"/>
    </source>
</evidence>
<dbReference type="STRING" id="326474.AWB65_05062"/>
<reference evidence="1" key="1">
    <citation type="submission" date="2016-01" db="EMBL/GenBank/DDBJ databases">
        <authorList>
            <person name="Peeters C."/>
        </authorList>
    </citation>
    <scope>NUCLEOTIDE SEQUENCE [LARGE SCALE GENOMIC DNA]</scope>
    <source>
        <strain evidence="1">LMG 22934</strain>
    </source>
</reference>
<keyword evidence="2" id="KW-1185">Reference proteome</keyword>